<dbReference type="GO" id="GO:0016740">
    <property type="term" value="F:transferase activity"/>
    <property type="evidence" value="ECO:0007669"/>
    <property type="project" value="UniProtKB-KW"/>
</dbReference>
<evidence type="ECO:0000313" key="2">
    <source>
        <dbReference type="EMBL" id="HGG99636.1"/>
    </source>
</evidence>
<feature type="domain" description="Gcp-like" evidence="1">
    <location>
        <begin position="34"/>
        <end position="224"/>
    </location>
</feature>
<proteinExistence type="predicted"/>
<dbReference type="AlphaFoldDB" id="A0A7C4AJH9"/>
<dbReference type="Gene3D" id="3.30.420.40">
    <property type="match status" value="2"/>
</dbReference>
<reference evidence="2" key="1">
    <citation type="journal article" date="2020" name="mSystems">
        <title>Genome- and Community-Level Interaction Insights into Carbon Utilization and Element Cycling Functions of Hydrothermarchaeota in Hydrothermal Sediment.</title>
        <authorList>
            <person name="Zhou Z."/>
            <person name="Liu Y."/>
            <person name="Xu W."/>
            <person name="Pan J."/>
            <person name="Luo Z.H."/>
            <person name="Li M."/>
        </authorList>
    </citation>
    <scope>NUCLEOTIDE SEQUENCE [LARGE SCALE GENOMIC DNA]</scope>
    <source>
        <strain evidence="2">SpSt-788</strain>
    </source>
</reference>
<keyword evidence="2" id="KW-0808">Transferase</keyword>
<dbReference type="PANTHER" id="PTHR11735:SF11">
    <property type="entry name" value="TRNA THREONYLCARBAMOYLADENOSINE BIOSYNTHESIS PROTEIN TSAB"/>
    <property type="match status" value="1"/>
</dbReference>
<dbReference type="InterPro" id="IPR000905">
    <property type="entry name" value="Gcp-like_dom"/>
</dbReference>
<dbReference type="PANTHER" id="PTHR11735">
    <property type="entry name" value="TRNA N6-ADENOSINE THREONYLCARBAMOYLTRANSFERASE"/>
    <property type="match status" value="1"/>
</dbReference>
<dbReference type="CDD" id="cd24032">
    <property type="entry name" value="ASKHA_NBD_TsaB"/>
    <property type="match status" value="1"/>
</dbReference>
<dbReference type="SUPFAM" id="SSF53067">
    <property type="entry name" value="Actin-like ATPase domain"/>
    <property type="match status" value="2"/>
</dbReference>
<name>A0A7C4AJH9_9BACT</name>
<accession>A0A7C4AJH9</accession>
<organism evidence="2">
    <name type="scientific">Thermodesulfovibrio aggregans</name>
    <dbReference type="NCBI Taxonomy" id="86166"/>
    <lineage>
        <taxon>Bacteria</taxon>
        <taxon>Pseudomonadati</taxon>
        <taxon>Nitrospirota</taxon>
        <taxon>Thermodesulfovibrionia</taxon>
        <taxon>Thermodesulfovibrionales</taxon>
        <taxon>Thermodesulfovibrionaceae</taxon>
        <taxon>Thermodesulfovibrio</taxon>
    </lineage>
</organism>
<comment type="caution">
    <text evidence="2">The sequence shown here is derived from an EMBL/GenBank/DDBJ whole genome shotgun (WGS) entry which is preliminary data.</text>
</comment>
<dbReference type="GO" id="GO:0005829">
    <property type="term" value="C:cytosol"/>
    <property type="evidence" value="ECO:0007669"/>
    <property type="project" value="TreeGrafter"/>
</dbReference>
<protein>
    <submittedName>
        <fullName evidence="2">tRNA (Adenosine(37)-N6)-threonylcarbamoyltransferase complex dimerization subunit type 1 TsaB</fullName>
    </submittedName>
</protein>
<dbReference type="InterPro" id="IPR043129">
    <property type="entry name" value="ATPase_NBD"/>
</dbReference>
<dbReference type="InterPro" id="IPR022496">
    <property type="entry name" value="T6A_TsaB"/>
</dbReference>
<dbReference type="EMBL" id="DTHO01000045">
    <property type="protein sequence ID" value="HGG99636.1"/>
    <property type="molecule type" value="Genomic_DNA"/>
</dbReference>
<gene>
    <name evidence="2" type="primary">tsaB</name>
    <name evidence="2" type="ORF">ENV75_04205</name>
</gene>
<evidence type="ECO:0000259" key="1">
    <source>
        <dbReference type="Pfam" id="PF00814"/>
    </source>
</evidence>
<dbReference type="GO" id="GO:0002949">
    <property type="term" value="P:tRNA threonylcarbamoyladenosine modification"/>
    <property type="evidence" value="ECO:0007669"/>
    <property type="project" value="InterPro"/>
</dbReference>
<sequence>MRILGIDTSTRHAGVAVIENEDIVAECVMQFMAAHSEKLLPEIIHILETMQIPLKSIDYYAITAGPGSFTGLRVGISTLKGLAFVTGKKVVPVSTLEVIAYGFPFCKYQICPLLDARKKEVFTALFKWEDNKILRIKEDSVMSIDALVDWIKGKTLFTGSGAELYRDRLIEKLGEKAIFSHSLYFIPRPAAVAFIGLQRIKDGTLVHAKDLQPLYLRKSEAEIKLTKNT</sequence>
<dbReference type="NCBIfam" id="TIGR03725">
    <property type="entry name" value="T6A_YeaZ"/>
    <property type="match status" value="1"/>
</dbReference>
<dbReference type="Pfam" id="PF00814">
    <property type="entry name" value="TsaD"/>
    <property type="match status" value="1"/>
</dbReference>